<evidence type="ECO:0000313" key="3">
    <source>
        <dbReference type="Proteomes" id="UP000241587"/>
    </source>
</evidence>
<sequence length="212" mass="23535">MVGPFLLSKRCSWYFFLHSIFPLSLFCPPDRALSLCSACNIANAEGIPVFDEQKENKRASKRSSFLPPRSLKSCPTKYVMASRGYIMIYQVAAAAAAAGIVFYVCWSQSDKSSQVLLSHPSTAYRTVFDTPMPSVSQFGGMALFRDVGLSKFGSCLKRTGNRVTSSNWGRGSIFVLHNIQTVGLAACYYAHRLQFSAPLHTWWDAGRVVEFC</sequence>
<organism evidence="2 3">
    <name type="scientific">Fusarium culmorum</name>
    <dbReference type="NCBI Taxonomy" id="5516"/>
    <lineage>
        <taxon>Eukaryota</taxon>
        <taxon>Fungi</taxon>
        <taxon>Dikarya</taxon>
        <taxon>Ascomycota</taxon>
        <taxon>Pezizomycotina</taxon>
        <taxon>Sordariomycetes</taxon>
        <taxon>Hypocreomycetidae</taxon>
        <taxon>Hypocreales</taxon>
        <taxon>Nectriaceae</taxon>
        <taxon>Fusarium</taxon>
    </lineage>
</organism>
<dbReference type="AlphaFoldDB" id="A0A2T4GVV8"/>
<proteinExistence type="predicted"/>
<keyword evidence="1" id="KW-0812">Transmembrane</keyword>
<dbReference type="EMBL" id="PVEM01000006">
    <property type="protein sequence ID" value="PTD07661.1"/>
    <property type="molecule type" value="Genomic_DNA"/>
</dbReference>
<keyword evidence="3" id="KW-1185">Reference proteome</keyword>
<reference evidence="2 3" key="1">
    <citation type="submission" date="2018-02" db="EMBL/GenBank/DDBJ databases">
        <title>Fusarium culmorum secondary metabolites in fungal-bacterial-plant interactions.</title>
        <authorList>
            <person name="Schmidt R."/>
        </authorList>
    </citation>
    <scope>NUCLEOTIDE SEQUENCE [LARGE SCALE GENOMIC DNA]</scope>
    <source>
        <strain evidence="2 3">PV</strain>
    </source>
</reference>
<gene>
    <name evidence="2" type="ORF">FCULG_00007033</name>
</gene>
<dbReference type="OrthoDB" id="10304284at2759"/>
<dbReference type="Proteomes" id="UP000241587">
    <property type="component" value="Unassembled WGS sequence"/>
</dbReference>
<feature type="transmembrane region" description="Helical" evidence="1">
    <location>
        <begin position="86"/>
        <end position="106"/>
    </location>
</feature>
<keyword evidence="1" id="KW-0472">Membrane</keyword>
<evidence type="ECO:0000313" key="2">
    <source>
        <dbReference type="EMBL" id="PTD07661.1"/>
    </source>
</evidence>
<evidence type="ECO:0000256" key="1">
    <source>
        <dbReference type="SAM" id="Phobius"/>
    </source>
</evidence>
<dbReference type="OMA" id="IMIYQVA"/>
<accession>A0A2T4GVV8</accession>
<name>A0A2T4GVV8_FUSCU</name>
<comment type="caution">
    <text evidence="2">The sequence shown here is derived from an EMBL/GenBank/DDBJ whole genome shotgun (WGS) entry which is preliminary data.</text>
</comment>
<keyword evidence="1" id="KW-1133">Transmembrane helix</keyword>
<protein>
    <submittedName>
        <fullName evidence="2">Uncharacterized protein</fullName>
    </submittedName>
</protein>